<gene>
    <name evidence="3" type="ORF">CcCBS67573_g02233</name>
</gene>
<name>A0A507FJB9_9FUNG</name>
<dbReference type="Pfam" id="PF07910">
    <property type="entry name" value="Peptidase_C78"/>
    <property type="match status" value="1"/>
</dbReference>
<evidence type="ECO:0000313" key="4">
    <source>
        <dbReference type="Proteomes" id="UP000320333"/>
    </source>
</evidence>
<dbReference type="AlphaFoldDB" id="A0A507FJB9"/>
<evidence type="ECO:0000256" key="1">
    <source>
        <dbReference type="ARBA" id="ARBA00022801"/>
    </source>
</evidence>
<evidence type="ECO:0000313" key="3">
    <source>
        <dbReference type="EMBL" id="TPX76499.1"/>
    </source>
</evidence>
<dbReference type="Gene3D" id="3.90.70.130">
    <property type="match status" value="1"/>
</dbReference>
<accession>A0A507FJB9</accession>
<keyword evidence="1" id="KW-0378">Hydrolase</keyword>
<protein>
    <recommendedName>
        <fullName evidence="2">UFSP1/2/DUB catalytic domain-containing protein</fullName>
    </recommendedName>
</protein>
<keyword evidence="4" id="KW-1185">Reference proteome</keyword>
<evidence type="ECO:0000259" key="2">
    <source>
        <dbReference type="Pfam" id="PF07910"/>
    </source>
</evidence>
<feature type="domain" description="UFSP1/2/DUB catalytic" evidence="2">
    <location>
        <begin position="32"/>
        <end position="256"/>
    </location>
</feature>
<organism evidence="3 4">
    <name type="scientific">Chytriomyces confervae</name>
    <dbReference type="NCBI Taxonomy" id="246404"/>
    <lineage>
        <taxon>Eukaryota</taxon>
        <taxon>Fungi</taxon>
        <taxon>Fungi incertae sedis</taxon>
        <taxon>Chytridiomycota</taxon>
        <taxon>Chytridiomycota incertae sedis</taxon>
        <taxon>Chytridiomycetes</taxon>
        <taxon>Chytridiales</taxon>
        <taxon>Chytriomycetaceae</taxon>
        <taxon>Chytriomyces</taxon>
    </lineage>
</organism>
<dbReference type="GO" id="GO:0016787">
    <property type="term" value="F:hydrolase activity"/>
    <property type="evidence" value="ECO:0007669"/>
    <property type="project" value="UniProtKB-KW"/>
</dbReference>
<dbReference type="OrthoDB" id="288987at2759"/>
<comment type="caution">
    <text evidence="3">The sequence shown here is derived from an EMBL/GenBank/DDBJ whole genome shotgun (WGS) entry which is preliminary data.</text>
</comment>
<dbReference type="STRING" id="246404.A0A507FJB9"/>
<dbReference type="Proteomes" id="UP000320333">
    <property type="component" value="Unassembled WGS sequence"/>
</dbReference>
<dbReference type="EMBL" id="QEAP01000045">
    <property type="protein sequence ID" value="TPX76499.1"/>
    <property type="molecule type" value="Genomic_DNA"/>
</dbReference>
<proteinExistence type="predicted"/>
<reference evidence="3 4" key="1">
    <citation type="journal article" date="2019" name="Sci. Rep.">
        <title>Comparative genomics of chytrid fungi reveal insights into the obligate biotrophic and pathogenic lifestyle of Synchytrium endobioticum.</title>
        <authorList>
            <person name="van de Vossenberg B.T.L.H."/>
            <person name="Warris S."/>
            <person name="Nguyen H.D.T."/>
            <person name="van Gent-Pelzer M.P.E."/>
            <person name="Joly D.L."/>
            <person name="van de Geest H.C."/>
            <person name="Bonants P.J.M."/>
            <person name="Smith D.S."/>
            <person name="Levesque C.A."/>
            <person name="van der Lee T.A.J."/>
        </authorList>
    </citation>
    <scope>NUCLEOTIDE SEQUENCE [LARGE SCALE GENOMIC DNA]</scope>
    <source>
        <strain evidence="3 4">CBS 675.73</strain>
    </source>
</reference>
<sequence length="304" mass="33667">MKRKSRTQDSLRVESPVAAISLLVSSNVRTRKAYLCTHSVSIQQSTKSERTWTCGYRNAMMLCSSLGSVPSFSNAVNNSINDLAKVPGGDLIQGTPTISYIQWLVERAWKMGYDREGASQLRNALVGTRKWIGTSEIYSLMHSLGIKVSVTDFPQPTGPDNAHPALMDMVESYFDGSEAEFQEAYSASDKCFPLNFTRNQNAGVHDTERLPLYFQYQGHSLTIVGIECIEGSGARNLLVLDPGTKIPDSITSDLAVHLQDEKSVTGALKQFRFPESALKSKSAYQKDLPDKEDCVVTALRRAWK</sequence>
<dbReference type="InterPro" id="IPR012462">
    <property type="entry name" value="UFSP1/2_DUB_cat"/>
</dbReference>